<dbReference type="AlphaFoldDB" id="A0A7W6BEW8"/>
<evidence type="ECO:0000259" key="3">
    <source>
        <dbReference type="Pfam" id="PF18602"/>
    </source>
</evidence>
<organism evidence="4 5">
    <name type="scientific">Sphingobium jiangsuense</name>
    <dbReference type="NCBI Taxonomy" id="870476"/>
    <lineage>
        <taxon>Bacteria</taxon>
        <taxon>Pseudomonadati</taxon>
        <taxon>Pseudomonadota</taxon>
        <taxon>Alphaproteobacteria</taxon>
        <taxon>Sphingomonadales</taxon>
        <taxon>Sphingomonadaceae</taxon>
        <taxon>Sphingobium</taxon>
    </lineage>
</organism>
<dbReference type="Pfam" id="PF18602">
    <property type="entry name" value="Rap1a"/>
    <property type="match status" value="1"/>
</dbReference>
<evidence type="ECO:0000313" key="5">
    <source>
        <dbReference type="Proteomes" id="UP000571950"/>
    </source>
</evidence>
<proteinExistence type="predicted"/>
<feature type="region of interest" description="Disordered" evidence="1">
    <location>
        <begin position="19"/>
        <end position="60"/>
    </location>
</feature>
<keyword evidence="2" id="KW-0732">Signal</keyword>
<gene>
    <name evidence="4" type="ORF">GGR43_000530</name>
</gene>
<name>A0A7W6BEW8_9SPHN</name>
<dbReference type="Proteomes" id="UP000571950">
    <property type="component" value="Unassembled WGS sequence"/>
</dbReference>
<sequence length="177" mass="17979">MLVSLTALALASAAAPMPRAAAGSAPPPAQPSAPIPAPTPAPTPAPAPPPPAPPSAGTGEAGNIGFFTAATLARRCQDSSPAAISYCYAYITAVHDTMKAYEIWLSQREFCIGGGNAQADLRRAFLTYLSAYPENGSGQAASVVAVALKQTFTCPPDPRPVPPSVPEKMPAAPKSPD</sequence>
<feature type="chain" id="PRO_5031255711" description="Rap1a immunity protein domain-containing protein" evidence="2">
    <location>
        <begin position="22"/>
        <end position="177"/>
    </location>
</feature>
<evidence type="ECO:0000313" key="4">
    <source>
        <dbReference type="EMBL" id="MBB3924829.1"/>
    </source>
</evidence>
<evidence type="ECO:0000256" key="2">
    <source>
        <dbReference type="SAM" id="SignalP"/>
    </source>
</evidence>
<feature type="region of interest" description="Disordered" evidence="1">
    <location>
        <begin position="155"/>
        <end position="177"/>
    </location>
</feature>
<protein>
    <recommendedName>
        <fullName evidence="3">Rap1a immunity protein domain-containing protein</fullName>
    </recommendedName>
</protein>
<feature type="domain" description="Rap1a immunity protein" evidence="3">
    <location>
        <begin position="68"/>
        <end position="154"/>
    </location>
</feature>
<dbReference type="RefSeq" id="WP_188070409.1">
    <property type="nucleotide sequence ID" value="NZ_BSPS01000043.1"/>
</dbReference>
<feature type="compositionally biased region" description="Pro residues" evidence="1">
    <location>
        <begin position="25"/>
        <end position="54"/>
    </location>
</feature>
<keyword evidence="5" id="KW-1185">Reference proteome</keyword>
<feature type="compositionally biased region" description="Pro residues" evidence="1">
    <location>
        <begin position="155"/>
        <end position="165"/>
    </location>
</feature>
<comment type="caution">
    <text evidence="4">The sequence shown here is derived from an EMBL/GenBank/DDBJ whole genome shotgun (WGS) entry which is preliminary data.</text>
</comment>
<accession>A0A7W6BEW8</accession>
<evidence type="ECO:0000256" key="1">
    <source>
        <dbReference type="SAM" id="MobiDB-lite"/>
    </source>
</evidence>
<dbReference type="EMBL" id="JACIDT010000002">
    <property type="protein sequence ID" value="MBB3924829.1"/>
    <property type="molecule type" value="Genomic_DNA"/>
</dbReference>
<dbReference type="InterPro" id="IPR041238">
    <property type="entry name" value="Rap1a"/>
</dbReference>
<dbReference type="Gene3D" id="1.10.890.40">
    <property type="match status" value="1"/>
</dbReference>
<feature type="signal peptide" evidence="2">
    <location>
        <begin position="1"/>
        <end position="21"/>
    </location>
</feature>
<reference evidence="4 5" key="1">
    <citation type="submission" date="2020-08" db="EMBL/GenBank/DDBJ databases">
        <title>Genomic Encyclopedia of Type Strains, Phase IV (KMG-IV): sequencing the most valuable type-strain genomes for metagenomic binning, comparative biology and taxonomic classification.</title>
        <authorList>
            <person name="Goeker M."/>
        </authorList>
    </citation>
    <scope>NUCLEOTIDE SEQUENCE [LARGE SCALE GENOMIC DNA]</scope>
    <source>
        <strain evidence="4 5">DSM 26189</strain>
    </source>
</reference>